<reference evidence="3 4" key="1">
    <citation type="journal article" date="2019" name="Int. J. Syst. Evol. Microbiol.">
        <title>The Global Catalogue of Microorganisms (GCM) 10K type strain sequencing project: providing services to taxonomists for standard genome sequencing and annotation.</title>
        <authorList>
            <consortium name="The Broad Institute Genomics Platform"/>
            <consortium name="The Broad Institute Genome Sequencing Center for Infectious Disease"/>
            <person name="Wu L."/>
            <person name="Ma J."/>
        </authorList>
    </citation>
    <scope>NUCLEOTIDE SEQUENCE [LARGE SCALE GENOMIC DNA]</scope>
    <source>
        <strain evidence="3 4">DT55</strain>
    </source>
</reference>
<comment type="caution">
    <text evidence="3">The sequence shown here is derived from an EMBL/GenBank/DDBJ whole genome shotgun (WGS) entry which is preliminary data.</text>
</comment>
<feature type="compositionally biased region" description="Acidic residues" evidence="1">
    <location>
        <begin position="128"/>
        <end position="138"/>
    </location>
</feature>
<dbReference type="InterPro" id="IPR055946">
    <property type="entry name" value="DUF7524"/>
</dbReference>
<evidence type="ECO:0000313" key="3">
    <source>
        <dbReference type="EMBL" id="MFC7096593.1"/>
    </source>
</evidence>
<feature type="transmembrane region" description="Helical" evidence="2">
    <location>
        <begin position="184"/>
        <end position="203"/>
    </location>
</feature>
<organism evidence="3 4">
    <name type="scientific">Halobaculum marinum</name>
    <dbReference type="NCBI Taxonomy" id="3031996"/>
    <lineage>
        <taxon>Archaea</taxon>
        <taxon>Methanobacteriati</taxon>
        <taxon>Methanobacteriota</taxon>
        <taxon>Stenosarchaea group</taxon>
        <taxon>Halobacteria</taxon>
        <taxon>Halobacteriales</taxon>
        <taxon>Haloferacaceae</taxon>
        <taxon>Halobaculum</taxon>
    </lineage>
</organism>
<protein>
    <submittedName>
        <fullName evidence="3">Uncharacterized protein</fullName>
    </submittedName>
</protein>
<feature type="region of interest" description="Disordered" evidence="1">
    <location>
        <begin position="108"/>
        <end position="150"/>
    </location>
</feature>
<dbReference type="GeneID" id="79269517"/>
<feature type="transmembrane region" description="Helical" evidence="2">
    <location>
        <begin position="160"/>
        <end position="178"/>
    </location>
</feature>
<dbReference type="Proteomes" id="UP001596388">
    <property type="component" value="Unassembled WGS sequence"/>
</dbReference>
<evidence type="ECO:0000256" key="2">
    <source>
        <dbReference type="SAM" id="Phobius"/>
    </source>
</evidence>
<keyword evidence="2" id="KW-1133">Transmembrane helix</keyword>
<keyword evidence="4" id="KW-1185">Reference proteome</keyword>
<dbReference type="AlphaFoldDB" id="A0ABD5WVQ5"/>
<evidence type="ECO:0000256" key="1">
    <source>
        <dbReference type="SAM" id="MobiDB-lite"/>
    </source>
</evidence>
<sequence length="205" mass="20494">MSTEAATLGVTLNRDRLNQALAGESFASDGEFVVDLHNEGAPVHVHLRFTGPLADVATVETSNHYVDAGATLPVPVSVGPIDESVEGTLRVVTGHGAEGTEVAVTVDPPPAPVDVDESLGSPKRAAVADEEADGEAEADGSGSGDRIENLLGQLPPPGTLAVAAVAVVALVGAGVVAATLNSVVVTLGSIAVLVAVAVALFLLTR</sequence>
<accession>A0ABD5WVQ5</accession>
<dbReference type="EMBL" id="JBHTAG010000002">
    <property type="protein sequence ID" value="MFC7096593.1"/>
    <property type="molecule type" value="Genomic_DNA"/>
</dbReference>
<name>A0ABD5WVQ5_9EURY</name>
<keyword evidence="2" id="KW-0812">Transmembrane</keyword>
<dbReference type="RefSeq" id="WP_276238942.1">
    <property type="nucleotide sequence ID" value="NZ_CP119989.1"/>
</dbReference>
<gene>
    <name evidence="3" type="ORF">ACFQKD_04680</name>
</gene>
<proteinExistence type="predicted"/>
<keyword evidence="2" id="KW-0472">Membrane</keyword>
<evidence type="ECO:0000313" key="4">
    <source>
        <dbReference type="Proteomes" id="UP001596388"/>
    </source>
</evidence>
<dbReference type="Pfam" id="PF24368">
    <property type="entry name" value="DUF7524"/>
    <property type="match status" value="1"/>
</dbReference>